<feature type="compositionally biased region" description="Low complexity" evidence="1">
    <location>
        <begin position="1"/>
        <end position="12"/>
    </location>
</feature>
<reference evidence="2 3" key="1">
    <citation type="submission" date="2021-06" db="EMBL/GenBank/DDBJ databases">
        <title>Chromosome-level genome assembly of the red-tail catfish (Hemibagrus wyckioides).</title>
        <authorList>
            <person name="Shao F."/>
        </authorList>
    </citation>
    <scope>NUCLEOTIDE SEQUENCE [LARGE SCALE GENOMIC DNA]</scope>
    <source>
        <strain evidence="2">EC202008001</strain>
        <tissue evidence="2">Blood</tissue>
    </source>
</reference>
<dbReference type="EMBL" id="JAHKSW010000017">
    <property type="protein sequence ID" value="KAG7321728.1"/>
    <property type="molecule type" value="Genomic_DNA"/>
</dbReference>
<protein>
    <submittedName>
        <fullName evidence="2">Uncharacterized protein</fullName>
    </submittedName>
</protein>
<sequence length="78" mass="8242">MAASSASPAGPSKSDFPRRQARRLTSWREGPVPWPGTVAVTPAGQFRFSAPGVRCRLWGGAGFKALDVLDPRCTKAGS</sequence>
<feature type="region of interest" description="Disordered" evidence="1">
    <location>
        <begin position="1"/>
        <end position="33"/>
    </location>
</feature>
<organism evidence="2 3">
    <name type="scientific">Hemibagrus wyckioides</name>
    <dbReference type="NCBI Taxonomy" id="337641"/>
    <lineage>
        <taxon>Eukaryota</taxon>
        <taxon>Metazoa</taxon>
        <taxon>Chordata</taxon>
        <taxon>Craniata</taxon>
        <taxon>Vertebrata</taxon>
        <taxon>Euteleostomi</taxon>
        <taxon>Actinopterygii</taxon>
        <taxon>Neopterygii</taxon>
        <taxon>Teleostei</taxon>
        <taxon>Ostariophysi</taxon>
        <taxon>Siluriformes</taxon>
        <taxon>Bagridae</taxon>
        <taxon>Hemibagrus</taxon>
    </lineage>
</organism>
<accession>A0A9D3NF21</accession>
<gene>
    <name evidence="2" type="ORF">KOW79_014586</name>
</gene>
<evidence type="ECO:0000313" key="3">
    <source>
        <dbReference type="Proteomes" id="UP000824219"/>
    </source>
</evidence>
<keyword evidence="3" id="KW-1185">Reference proteome</keyword>
<evidence type="ECO:0000313" key="2">
    <source>
        <dbReference type="EMBL" id="KAG7321728.1"/>
    </source>
</evidence>
<dbReference type="AlphaFoldDB" id="A0A9D3NF21"/>
<comment type="caution">
    <text evidence="2">The sequence shown here is derived from an EMBL/GenBank/DDBJ whole genome shotgun (WGS) entry which is preliminary data.</text>
</comment>
<evidence type="ECO:0000256" key="1">
    <source>
        <dbReference type="SAM" id="MobiDB-lite"/>
    </source>
</evidence>
<name>A0A9D3NF21_9TELE</name>
<proteinExistence type="predicted"/>
<dbReference type="Proteomes" id="UP000824219">
    <property type="component" value="Linkage Group LG17"/>
</dbReference>